<organism evidence="1 2">
    <name type="scientific">Chelydra serpentina</name>
    <name type="common">Snapping turtle</name>
    <name type="synonym">Testudo serpentina</name>
    <dbReference type="NCBI Taxonomy" id="8475"/>
    <lineage>
        <taxon>Eukaryota</taxon>
        <taxon>Metazoa</taxon>
        <taxon>Chordata</taxon>
        <taxon>Craniata</taxon>
        <taxon>Vertebrata</taxon>
        <taxon>Euteleostomi</taxon>
        <taxon>Archelosauria</taxon>
        <taxon>Testudinata</taxon>
        <taxon>Testudines</taxon>
        <taxon>Cryptodira</taxon>
        <taxon>Durocryptodira</taxon>
        <taxon>Americhelydia</taxon>
        <taxon>Chelydroidea</taxon>
        <taxon>Chelydridae</taxon>
        <taxon>Chelydra</taxon>
    </lineage>
</organism>
<comment type="caution">
    <text evidence="1">The sequence shown here is derived from an EMBL/GenBank/DDBJ whole genome shotgun (WGS) entry which is preliminary data.</text>
</comment>
<evidence type="ECO:0000313" key="1">
    <source>
        <dbReference type="EMBL" id="KAG6920900.1"/>
    </source>
</evidence>
<evidence type="ECO:0000313" key="2">
    <source>
        <dbReference type="Proteomes" id="UP000765507"/>
    </source>
</evidence>
<gene>
    <name evidence="1" type="ORF">G0U57_012474</name>
</gene>
<accession>A0A8T1RWD5</accession>
<keyword evidence="2" id="KW-1185">Reference proteome</keyword>
<dbReference type="EMBL" id="JAHGAV010003389">
    <property type="protein sequence ID" value="KAG6920900.1"/>
    <property type="molecule type" value="Genomic_DNA"/>
</dbReference>
<protein>
    <submittedName>
        <fullName evidence="1">HECT and RLD domain containing E3 ubiquitin protein ligase 4</fullName>
    </submittedName>
</protein>
<dbReference type="Proteomes" id="UP000765507">
    <property type="component" value="Unassembled WGS sequence"/>
</dbReference>
<dbReference type="AlphaFoldDB" id="A0A8T1RWD5"/>
<feature type="non-terminal residue" evidence="1">
    <location>
        <position position="1"/>
    </location>
</feature>
<name>A0A8T1RWD5_CHESE</name>
<sequence length="151" mass="17417">MISAVEKLLSSLSSSPSSPEALRIYLIIPVLLRGEDNMSNPLLDQLAEAILSLQQKDLKVLESLWSNLEISFFKDLVSMYQKVSRSKLFYFIVQVRNSEEVTCELHLNRALKMLQLLYEVNSRAGFKIQENNFYVPEVKMIWGQDWQSNEG</sequence>
<proteinExistence type="predicted"/>
<reference evidence="1 2" key="1">
    <citation type="journal article" date="2020" name="G3 (Bethesda)">
        <title>Draft Genome of the Common Snapping Turtle, Chelydra serpentina, a Model for Phenotypic Plasticity in Reptiles.</title>
        <authorList>
            <person name="Das D."/>
            <person name="Singh S.K."/>
            <person name="Bierstedt J."/>
            <person name="Erickson A."/>
            <person name="Galli G.L.J."/>
            <person name="Crossley D.A. 2nd"/>
            <person name="Rhen T."/>
        </authorList>
    </citation>
    <scope>NUCLEOTIDE SEQUENCE [LARGE SCALE GENOMIC DNA]</scope>
    <source>
        <strain evidence="1">KW</strain>
    </source>
</reference>